<evidence type="ECO:0000256" key="13">
    <source>
        <dbReference type="ARBA" id="ARBA00023316"/>
    </source>
</evidence>
<dbReference type="NCBIfam" id="TIGR02614">
    <property type="entry name" value="ftsW"/>
    <property type="match status" value="1"/>
</dbReference>
<dbReference type="GO" id="GO:0032153">
    <property type="term" value="C:cell division site"/>
    <property type="evidence" value="ECO:0007669"/>
    <property type="project" value="UniProtKB-UniRule"/>
</dbReference>
<keyword evidence="11 16" id="KW-0472">Membrane</keyword>
<dbReference type="UniPathway" id="UPA00219"/>
<feature type="transmembrane region" description="Helical" evidence="16">
    <location>
        <begin position="366"/>
        <end position="386"/>
    </location>
</feature>
<proteinExistence type="inferred from homology"/>
<keyword evidence="4 16" id="KW-0132">Cell division</keyword>
<dbReference type="EC" id="2.4.99.28" evidence="16"/>
<keyword evidence="6 16" id="KW-0808">Transferase</keyword>
<evidence type="ECO:0000256" key="11">
    <source>
        <dbReference type="ARBA" id="ARBA00023136"/>
    </source>
</evidence>
<keyword evidence="9 16" id="KW-0573">Peptidoglycan synthesis</keyword>
<keyword evidence="18" id="KW-1185">Reference proteome</keyword>
<keyword evidence="3 16" id="KW-1003">Cell membrane</keyword>
<name>A0A853FD61_9BURK</name>
<dbReference type="GO" id="GO:0008955">
    <property type="term" value="F:peptidoglycan glycosyltransferase activity"/>
    <property type="evidence" value="ECO:0007669"/>
    <property type="project" value="UniProtKB-UniRule"/>
</dbReference>
<evidence type="ECO:0000256" key="12">
    <source>
        <dbReference type="ARBA" id="ARBA00023306"/>
    </source>
</evidence>
<dbReference type="GO" id="GO:0009252">
    <property type="term" value="P:peptidoglycan biosynthetic process"/>
    <property type="evidence" value="ECO:0007669"/>
    <property type="project" value="UniProtKB-UniRule"/>
</dbReference>
<keyword evidence="10 16" id="KW-1133">Transmembrane helix</keyword>
<dbReference type="OrthoDB" id="9768187at2"/>
<feature type="transmembrane region" description="Helical" evidence="16">
    <location>
        <begin position="26"/>
        <end position="50"/>
    </location>
</feature>
<comment type="pathway">
    <text evidence="2 16">Cell wall biogenesis; peptidoglycan biosynthesis.</text>
</comment>
<evidence type="ECO:0000256" key="7">
    <source>
        <dbReference type="ARBA" id="ARBA00022692"/>
    </source>
</evidence>
<evidence type="ECO:0000256" key="16">
    <source>
        <dbReference type="HAMAP-Rule" id="MF_00913"/>
    </source>
</evidence>
<feature type="transmembrane region" description="Helical" evidence="16">
    <location>
        <begin position="326"/>
        <end position="354"/>
    </location>
</feature>
<evidence type="ECO:0000256" key="2">
    <source>
        <dbReference type="ARBA" id="ARBA00004752"/>
    </source>
</evidence>
<keyword evidence="16" id="KW-0997">Cell inner membrane</keyword>
<feature type="transmembrane region" description="Helical" evidence="16">
    <location>
        <begin position="159"/>
        <end position="179"/>
    </location>
</feature>
<organism evidence="17 18">
    <name type="scientific">Allopusillimonas soli</name>
    <dbReference type="NCBI Taxonomy" id="659016"/>
    <lineage>
        <taxon>Bacteria</taxon>
        <taxon>Pseudomonadati</taxon>
        <taxon>Pseudomonadota</taxon>
        <taxon>Betaproteobacteria</taxon>
        <taxon>Burkholderiales</taxon>
        <taxon>Alcaligenaceae</taxon>
        <taxon>Allopusillimonas</taxon>
    </lineage>
</organism>
<evidence type="ECO:0000256" key="4">
    <source>
        <dbReference type="ARBA" id="ARBA00022618"/>
    </source>
</evidence>
<dbReference type="RefSeq" id="WP_129971271.1">
    <property type="nucleotide sequence ID" value="NZ_JACCEW010000007.1"/>
</dbReference>
<evidence type="ECO:0000256" key="14">
    <source>
        <dbReference type="ARBA" id="ARBA00038053"/>
    </source>
</evidence>
<comment type="catalytic activity">
    <reaction evidence="15 16">
        <text>[GlcNAc-(1-&gt;4)-Mur2Ac(oyl-L-Ala-gamma-D-Glu-L-Lys-D-Ala-D-Ala)](n)-di-trans,octa-cis-undecaprenyl diphosphate + beta-D-GlcNAc-(1-&gt;4)-Mur2Ac(oyl-L-Ala-gamma-D-Glu-L-Lys-D-Ala-D-Ala)-di-trans,octa-cis-undecaprenyl diphosphate = [GlcNAc-(1-&gt;4)-Mur2Ac(oyl-L-Ala-gamma-D-Glu-L-Lys-D-Ala-D-Ala)](n+1)-di-trans,octa-cis-undecaprenyl diphosphate + di-trans,octa-cis-undecaprenyl diphosphate + H(+)</text>
        <dbReference type="Rhea" id="RHEA:23708"/>
        <dbReference type="Rhea" id="RHEA-COMP:9602"/>
        <dbReference type="Rhea" id="RHEA-COMP:9603"/>
        <dbReference type="ChEBI" id="CHEBI:15378"/>
        <dbReference type="ChEBI" id="CHEBI:58405"/>
        <dbReference type="ChEBI" id="CHEBI:60033"/>
        <dbReference type="ChEBI" id="CHEBI:78435"/>
        <dbReference type="EC" id="2.4.99.28"/>
    </reaction>
</comment>
<dbReference type="HAMAP" id="MF_00913">
    <property type="entry name" value="PGT_FtsW_proteobact"/>
    <property type="match status" value="1"/>
</dbReference>
<keyword evidence="7 16" id="KW-0812">Transmembrane</keyword>
<dbReference type="AlphaFoldDB" id="A0A853FD61"/>
<evidence type="ECO:0000256" key="6">
    <source>
        <dbReference type="ARBA" id="ARBA00022679"/>
    </source>
</evidence>
<dbReference type="PANTHER" id="PTHR30474">
    <property type="entry name" value="CELL CYCLE PROTEIN"/>
    <property type="match status" value="1"/>
</dbReference>
<evidence type="ECO:0000313" key="18">
    <source>
        <dbReference type="Proteomes" id="UP000580517"/>
    </source>
</evidence>
<evidence type="ECO:0000256" key="1">
    <source>
        <dbReference type="ARBA" id="ARBA00004651"/>
    </source>
</evidence>
<dbReference type="GO" id="GO:0015648">
    <property type="term" value="F:lipid-linked peptidoglycan transporter activity"/>
    <property type="evidence" value="ECO:0007669"/>
    <property type="project" value="TreeGrafter"/>
</dbReference>
<dbReference type="PANTHER" id="PTHR30474:SF2">
    <property type="entry name" value="PEPTIDOGLYCAN GLYCOSYLTRANSFERASE FTSW-RELATED"/>
    <property type="match status" value="1"/>
</dbReference>
<comment type="function">
    <text evidence="16">Peptidoglycan polymerase that is essential for cell division.</text>
</comment>
<feature type="transmembrane region" description="Helical" evidence="16">
    <location>
        <begin position="209"/>
        <end position="227"/>
    </location>
</feature>
<dbReference type="GO" id="GO:0043093">
    <property type="term" value="P:FtsZ-dependent cytokinesis"/>
    <property type="evidence" value="ECO:0007669"/>
    <property type="project" value="UniProtKB-UniRule"/>
</dbReference>
<evidence type="ECO:0000256" key="10">
    <source>
        <dbReference type="ARBA" id="ARBA00022989"/>
    </source>
</evidence>
<keyword evidence="8 16" id="KW-0133">Cell shape</keyword>
<accession>A0A853FD61</accession>
<evidence type="ECO:0000256" key="8">
    <source>
        <dbReference type="ARBA" id="ARBA00022960"/>
    </source>
</evidence>
<dbReference type="EMBL" id="JACCEW010000007">
    <property type="protein sequence ID" value="NYT38755.1"/>
    <property type="molecule type" value="Genomic_DNA"/>
</dbReference>
<feature type="transmembrane region" description="Helical" evidence="16">
    <location>
        <begin position="185"/>
        <end position="202"/>
    </location>
</feature>
<evidence type="ECO:0000256" key="3">
    <source>
        <dbReference type="ARBA" id="ARBA00022475"/>
    </source>
</evidence>
<keyword evidence="5 16" id="KW-0328">Glycosyltransferase</keyword>
<feature type="transmembrane region" description="Helical" evidence="16">
    <location>
        <begin position="294"/>
        <end position="314"/>
    </location>
</feature>
<protein>
    <recommendedName>
        <fullName evidence="16">Probable peptidoglycan glycosyltransferase FtsW</fullName>
        <shortName evidence="16">PGT</shortName>
        <ecNumber evidence="16">2.4.99.28</ecNumber>
    </recommendedName>
    <alternativeName>
        <fullName evidence="16">Cell division protein FtsW</fullName>
    </alternativeName>
    <alternativeName>
        <fullName evidence="16">Cell wall polymerase</fullName>
    </alternativeName>
    <alternativeName>
        <fullName evidence="16">Peptidoglycan polymerase</fullName>
        <shortName evidence="16">PG polymerase</shortName>
    </alternativeName>
</protein>
<comment type="caution">
    <text evidence="17">The sequence shown here is derived from an EMBL/GenBank/DDBJ whole genome shotgun (WGS) entry which is preliminary data.</text>
</comment>
<reference evidence="17 18" key="1">
    <citation type="submission" date="2020-07" db="EMBL/GenBank/DDBJ databases">
        <title>Taxonomic revisions and descriptions of new bacterial species based on genomic comparisons in the high-G+C-content subgroup of the family Alcaligenaceae.</title>
        <authorList>
            <person name="Szabo A."/>
            <person name="Felfoldi T."/>
        </authorList>
    </citation>
    <scope>NUCLEOTIDE SEQUENCE [LARGE SCALE GENOMIC DNA]</scope>
    <source>
        <strain evidence="17 18">DSM 25264</strain>
    </source>
</reference>
<feature type="transmembrane region" description="Helical" evidence="16">
    <location>
        <begin position="93"/>
        <end position="113"/>
    </location>
</feature>
<dbReference type="InterPro" id="IPR001182">
    <property type="entry name" value="FtsW/RodA"/>
</dbReference>
<evidence type="ECO:0000256" key="5">
    <source>
        <dbReference type="ARBA" id="ARBA00022676"/>
    </source>
</evidence>
<dbReference type="GO" id="GO:0008360">
    <property type="term" value="P:regulation of cell shape"/>
    <property type="evidence" value="ECO:0007669"/>
    <property type="project" value="UniProtKB-KW"/>
</dbReference>
<evidence type="ECO:0000313" key="17">
    <source>
        <dbReference type="EMBL" id="NYT38755.1"/>
    </source>
</evidence>
<evidence type="ECO:0000256" key="9">
    <source>
        <dbReference type="ARBA" id="ARBA00022984"/>
    </source>
</evidence>
<evidence type="ECO:0000256" key="15">
    <source>
        <dbReference type="ARBA" id="ARBA00049902"/>
    </source>
</evidence>
<keyword evidence="12 16" id="KW-0131">Cell cycle</keyword>
<comment type="subcellular location">
    <subcellularLocation>
        <location evidence="16">Cell inner membrane</location>
        <topology evidence="16">Multi-pass membrane protein</topology>
    </subcellularLocation>
    <subcellularLocation>
        <location evidence="1">Cell membrane</location>
        <topology evidence="1">Multi-pass membrane protein</topology>
    </subcellularLocation>
    <text evidence="16">Localizes to the division septum.</text>
</comment>
<comment type="similarity">
    <text evidence="14 16">Belongs to the SEDS family. FtsW subfamily.</text>
</comment>
<dbReference type="Pfam" id="PF01098">
    <property type="entry name" value="FTSW_RODA_SPOVE"/>
    <property type="match status" value="1"/>
</dbReference>
<dbReference type="GO" id="GO:0071555">
    <property type="term" value="P:cell wall organization"/>
    <property type="evidence" value="ECO:0007669"/>
    <property type="project" value="UniProtKB-KW"/>
</dbReference>
<keyword evidence="13 16" id="KW-0961">Cell wall biogenesis/degradation</keyword>
<sequence>MSLFADLTSGVNAVRPGRTTMPNFDIPLLIVASTLVLFGLLMVYSASIALADGPRYEAYGRYYFVVRHAIFIFIGLVGALFTVSLPMKMWQKFSVSLFLLGLLLLLVVLIPGVGHEVNGARRWLALGPVSFQPSELMKVAVLLYAADYTVRKQQHMQDFMRGFLPMACALAVLGVLLLMEPDLGAFMVVVGIAVGILFMGGINGKLFSTLLSIMVTSFLLLIWLSPWRRERLFVYLDPWNPENAYGSAYQLSHSLIALGRGEWFGVGLGSSVEKLHYLPEAHTDFIVAVIGEELGFVGLAFLLALFVFLVYRGFEIGRQSIAMERIFSGLVAQGVSLWFGLQCFINVGVCLGLLPTKGLTLPMVSYGGSGIVMNLVGLALMIRVDYENRNMMRGKRT</sequence>
<feature type="transmembrane region" description="Helical" evidence="16">
    <location>
        <begin position="62"/>
        <end position="81"/>
    </location>
</feature>
<dbReference type="Proteomes" id="UP000580517">
    <property type="component" value="Unassembled WGS sequence"/>
</dbReference>
<gene>
    <name evidence="16 17" type="primary">ftsW</name>
    <name evidence="17" type="ORF">H0A68_17900</name>
</gene>
<dbReference type="InterPro" id="IPR013437">
    <property type="entry name" value="FtsW"/>
</dbReference>
<dbReference type="GO" id="GO:0005886">
    <property type="term" value="C:plasma membrane"/>
    <property type="evidence" value="ECO:0007669"/>
    <property type="project" value="UniProtKB-SubCell"/>
</dbReference>